<keyword evidence="7" id="KW-0255">Endonuclease</keyword>
<evidence type="ECO:0000256" key="6">
    <source>
        <dbReference type="ARBA" id="ARBA00022747"/>
    </source>
</evidence>
<gene>
    <name evidence="13" type="ordered locus">MSU_0815</name>
</gene>
<dbReference type="Pfam" id="PF04313">
    <property type="entry name" value="HSDR_N"/>
    <property type="match status" value="1"/>
</dbReference>
<dbReference type="KEGG" id="mss:MSU_0815"/>
<dbReference type="REBASE" id="33779">
    <property type="entry name" value="MsuILORF815P"/>
</dbReference>
<dbReference type="Proteomes" id="UP000007484">
    <property type="component" value="Chromosome"/>
</dbReference>
<dbReference type="HOGENOM" id="CLU_005762_1_1_14"/>
<dbReference type="InterPro" id="IPR007409">
    <property type="entry name" value="Restrct_endonuc_type1_HsdR_N"/>
</dbReference>
<dbReference type="InterPro" id="IPR051268">
    <property type="entry name" value="Type-I_R_enzyme_R_subunit"/>
</dbReference>
<evidence type="ECO:0000256" key="9">
    <source>
        <dbReference type="ARBA" id="ARBA00022840"/>
    </source>
</evidence>
<dbReference type="EC" id="3.1.21.3" evidence="11"/>
<evidence type="ECO:0000256" key="11">
    <source>
        <dbReference type="RuleBase" id="RU364115"/>
    </source>
</evidence>
<name>F0QS66_MYCSL</name>
<evidence type="ECO:0000256" key="2">
    <source>
        <dbReference type="ARBA" id="ARBA00008598"/>
    </source>
</evidence>
<evidence type="ECO:0000256" key="10">
    <source>
        <dbReference type="ARBA" id="ARBA00023125"/>
    </source>
</evidence>
<protein>
    <recommendedName>
        <fullName evidence="11">Type I restriction enzyme endonuclease subunit</fullName>
        <shortName evidence="11">R protein</shortName>
        <ecNumber evidence="11">3.1.21.3</ecNumber>
    </recommendedName>
</protein>
<keyword evidence="6 11" id="KW-0680">Restriction system</keyword>
<feature type="domain" description="Helicase ATP-binding" evidence="12">
    <location>
        <begin position="291"/>
        <end position="453"/>
    </location>
</feature>
<dbReference type="InterPro" id="IPR055180">
    <property type="entry name" value="HsdR_RecA-like_helicase_dom_2"/>
</dbReference>
<dbReference type="Pfam" id="PF22679">
    <property type="entry name" value="T1R_D3-like"/>
    <property type="match status" value="1"/>
</dbReference>
<keyword evidence="5 11" id="KW-0547">Nucleotide-binding</keyword>
<dbReference type="EMBL" id="CP002525">
    <property type="protein sequence ID" value="ADX98336.1"/>
    <property type="molecule type" value="Genomic_DNA"/>
</dbReference>
<accession>F0QS66</accession>
<evidence type="ECO:0000313" key="14">
    <source>
        <dbReference type="Proteomes" id="UP000007484"/>
    </source>
</evidence>
<evidence type="ECO:0000256" key="3">
    <source>
        <dbReference type="ARBA" id="ARBA00011296"/>
    </source>
</evidence>
<dbReference type="InterPro" id="IPR027417">
    <property type="entry name" value="P-loop_NTPase"/>
</dbReference>
<dbReference type="NCBIfam" id="TIGR00348">
    <property type="entry name" value="hsdR"/>
    <property type="match status" value="1"/>
</dbReference>
<evidence type="ECO:0000256" key="5">
    <source>
        <dbReference type="ARBA" id="ARBA00022741"/>
    </source>
</evidence>
<evidence type="ECO:0000313" key="13">
    <source>
        <dbReference type="EMBL" id="ADX98336.1"/>
    </source>
</evidence>
<keyword evidence="4" id="KW-0540">Nuclease</keyword>
<dbReference type="PROSITE" id="PS51192">
    <property type="entry name" value="HELICASE_ATP_BIND_1"/>
    <property type="match status" value="1"/>
</dbReference>
<keyword evidence="10 11" id="KW-0238">DNA-binding</keyword>
<keyword evidence="14" id="KW-1185">Reference proteome</keyword>
<dbReference type="STRING" id="768700.MSU_0815"/>
<reference evidence="13 14" key="1">
    <citation type="journal article" date="2011" name="J. Bacteriol.">
        <title>Complete genome sequences of two hemotropic Mycoplasmas, Mycoplasma haemofelis strain Ohio2 and Mycoplasma suis strain Illinois.</title>
        <authorList>
            <person name="Messick J.B."/>
            <person name="Santos A.P."/>
            <person name="Guimaraes A.M."/>
        </authorList>
    </citation>
    <scope>NUCLEOTIDE SEQUENCE [LARGE SCALE GENOMIC DNA]</scope>
    <source>
        <strain evidence="13 14">Illinois</strain>
    </source>
</reference>
<comment type="similarity">
    <text evidence="2 11">Belongs to the HsdR family.</text>
</comment>
<evidence type="ECO:0000256" key="7">
    <source>
        <dbReference type="ARBA" id="ARBA00022759"/>
    </source>
</evidence>
<comment type="catalytic activity">
    <reaction evidence="1 11">
        <text>Endonucleolytic cleavage of DNA to give random double-stranded fragments with terminal 5'-phosphates, ATP is simultaneously hydrolyzed.</text>
        <dbReference type="EC" id="3.1.21.3"/>
    </reaction>
</comment>
<dbReference type="Pfam" id="PF18766">
    <property type="entry name" value="SWI2_SNF2"/>
    <property type="match status" value="1"/>
</dbReference>
<keyword evidence="8 11" id="KW-0378">Hydrolase</keyword>
<evidence type="ECO:0000259" key="12">
    <source>
        <dbReference type="PROSITE" id="PS51192"/>
    </source>
</evidence>
<dbReference type="GO" id="GO:0005524">
    <property type="term" value="F:ATP binding"/>
    <property type="evidence" value="ECO:0007669"/>
    <property type="project" value="UniProtKB-KW"/>
</dbReference>
<dbReference type="AlphaFoldDB" id="F0QS66"/>
<dbReference type="GO" id="GO:0003677">
    <property type="term" value="F:DNA binding"/>
    <property type="evidence" value="ECO:0007669"/>
    <property type="project" value="UniProtKB-KW"/>
</dbReference>
<evidence type="ECO:0000256" key="4">
    <source>
        <dbReference type="ARBA" id="ARBA00022722"/>
    </source>
</evidence>
<comment type="function">
    <text evidence="11">Subunit R is required for both nuclease and ATPase activities, but not for modification.</text>
</comment>
<evidence type="ECO:0000256" key="8">
    <source>
        <dbReference type="ARBA" id="ARBA00022801"/>
    </source>
</evidence>
<evidence type="ECO:0000256" key="1">
    <source>
        <dbReference type="ARBA" id="ARBA00000851"/>
    </source>
</evidence>
<sequence length="1054" mass="124396">MTRAEQIRNIGRSQFSEGELIENDSLQLLEKELGWTVIKCSKENKVHRWNEKTPILTEIFCNSLRKLNPWINDEHAREVIAILEKNIFENFDIKTNRDKYYLIRDGVDVSNKESGGVNKKKKVTLIDFNNPENNTFIAVSQLRLKGYYSEFLGIPDLVGFVNGIPLLFAEFKRYDIQPKEGYDNNYKNYLEEIPQLFAFNAFCVFSNGNETKVGAVGSPWEYYSNWNRLEEDEEGNTDISVLLRGMCNKNNFLDLFQNFIIFQKTKERLVKIVARNHQFLGVNLAFKSYEQRKEKEGKLGTFWHTQGSGKSLSMLFFAEKIKRKCGGNPIFIILCDRKELETQIYETFSEVGVLDSNRNCKVESKEDLKEKLKAKHSYVFSLIHKFHNASLTPIDEDREIIIIVDEAHRTQYGSMSVSLYKFLPKASRIGFTGTPLLSREEITSRYFGDYVSTYDFQKAIEDKVTVPLLYENRACKIKNIINPEINREMYREFNEGSRLPSDWKSKKQIWMREDRLKKNAEDFVAYYSGTERMFMGKVMYVCLNKVACVLMKNYVQEYWNKEIERLERSLSSYSPEEEETIQEIKRKIFEMKRTDMEIVYSSGGVDEDQIYEYDTDIEIPKSINEKEAEKRFKRRDGDDTGERRNLKIVFVCAMWMTGFDVKCLSFLVLDKLLKAHTLMQAIARPNRVDEGKDRGFILDYLNCSEALKDALKDWGAFRKKGEGDDKEVVIQETSKIIDNIIEIVFRIESFLARNGVSLVTFLNKTPEEKRKMFPIIKEKVIKKWYKDQINEKCEKLFLELKYVVHTDLPSDTYEKIDGIKAIYRIIKADVENKDKWQVKLTRILKKYIKADVNQENFLREISEEEIKNLSELIVSNPRSSKQSIFEDLKKDLRKIIEKNLDDNPTTINFFQEYNEIIDKWNEEIDPKEQERIFEELINFAKRAEEETVRFAKEGFASVQELVIYDICRKINYNGDIQELKDFCVDFIKIMKGYLKSTYQPFAKETTRSEINVRIKKIIVQRFPIPLKWEEILQIRQELFNYLEKIFREKWLLED</sequence>
<dbReference type="InterPro" id="IPR004473">
    <property type="entry name" value="Restrct_endonuc_typeI_HsdR"/>
</dbReference>
<dbReference type="Gene3D" id="3.90.1570.50">
    <property type="match status" value="1"/>
</dbReference>
<dbReference type="RefSeq" id="WP_013610155.1">
    <property type="nucleotide sequence ID" value="NC_015155.1"/>
</dbReference>
<comment type="subunit">
    <text evidence="3 11">The type I restriction/modification system is composed of three polypeptides R, M and S.</text>
</comment>
<dbReference type="GO" id="GO:0009035">
    <property type="term" value="F:type I site-specific deoxyribonuclease activity"/>
    <property type="evidence" value="ECO:0007669"/>
    <property type="project" value="UniProtKB-EC"/>
</dbReference>
<dbReference type="SUPFAM" id="SSF52540">
    <property type="entry name" value="P-loop containing nucleoside triphosphate hydrolases"/>
    <property type="match status" value="2"/>
</dbReference>
<keyword evidence="9 11" id="KW-0067">ATP-binding</keyword>
<dbReference type="SMART" id="SM00487">
    <property type="entry name" value="DEXDc"/>
    <property type="match status" value="1"/>
</dbReference>
<organism evidence="13 14">
    <name type="scientific">Mycoplasma suis (strain Illinois)</name>
    <dbReference type="NCBI Taxonomy" id="768700"/>
    <lineage>
        <taxon>Bacteria</taxon>
        <taxon>Bacillati</taxon>
        <taxon>Mycoplasmatota</taxon>
        <taxon>Mollicutes</taxon>
        <taxon>Mycoplasmataceae</taxon>
        <taxon>Mycoplasma</taxon>
    </lineage>
</organism>
<proteinExistence type="inferred from homology"/>
<dbReference type="CDD" id="cd22332">
    <property type="entry name" value="HsdR_N"/>
    <property type="match status" value="1"/>
</dbReference>
<dbReference type="InterPro" id="IPR040980">
    <property type="entry name" value="SWI2_SNF2"/>
</dbReference>
<dbReference type="PANTHER" id="PTHR30195:SF15">
    <property type="entry name" value="TYPE I RESTRICTION ENZYME HINDI ENDONUCLEASE SUBUNIT"/>
    <property type="match status" value="1"/>
</dbReference>
<dbReference type="Gene3D" id="3.40.50.300">
    <property type="entry name" value="P-loop containing nucleotide triphosphate hydrolases"/>
    <property type="match status" value="2"/>
</dbReference>
<dbReference type="GO" id="GO:0009307">
    <property type="term" value="P:DNA restriction-modification system"/>
    <property type="evidence" value="ECO:0007669"/>
    <property type="project" value="UniProtKB-KW"/>
</dbReference>
<dbReference type="PANTHER" id="PTHR30195">
    <property type="entry name" value="TYPE I SITE-SPECIFIC DEOXYRIBONUCLEASE PROTEIN SUBUNIT M AND R"/>
    <property type="match status" value="1"/>
</dbReference>
<dbReference type="InterPro" id="IPR014001">
    <property type="entry name" value="Helicase_ATP-bd"/>
</dbReference>